<dbReference type="Gramene" id="TuG1812G0100001666.01.T02">
    <property type="protein sequence ID" value="TuG1812G0100001666.01.T02"/>
    <property type="gene ID" value="TuG1812G0100001666.01"/>
</dbReference>
<dbReference type="EnsemblPlants" id="TuG1812G0100001666.01.T02">
    <property type="protein sequence ID" value="TuG1812G0100001666.01.T02"/>
    <property type="gene ID" value="TuG1812G0100001666.01"/>
</dbReference>
<proteinExistence type="predicted"/>
<reference evidence="2" key="3">
    <citation type="submission" date="2022-06" db="UniProtKB">
        <authorList>
            <consortium name="EnsemblPlants"/>
        </authorList>
    </citation>
    <scope>IDENTIFICATION</scope>
</reference>
<feature type="region of interest" description="Disordered" evidence="1">
    <location>
        <begin position="64"/>
        <end position="88"/>
    </location>
</feature>
<reference evidence="2" key="2">
    <citation type="submission" date="2018-03" db="EMBL/GenBank/DDBJ databases">
        <title>The Triticum urartu genome reveals the dynamic nature of wheat genome evolution.</title>
        <authorList>
            <person name="Ling H."/>
            <person name="Ma B."/>
            <person name="Shi X."/>
            <person name="Liu H."/>
            <person name="Dong L."/>
            <person name="Sun H."/>
            <person name="Cao Y."/>
            <person name="Gao Q."/>
            <person name="Zheng S."/>
            <person name="Li Y."/>
            <person name="Yu Y."/>
            <person name="Du H."/>
            <person name="Qi M."/>
            <person name="Li Y."/>
            <person name="Yu H."/>
            <person name="Cui Y."/>
            <person name="Wang N."/>
            <person name="Chen C."/>
            <person name="Wu H."/>
            <person name="Zhao Y."/>
            <person name="Zhang J."/>
            <person name="Li Y."/>
            <person name="Zhou W."/>
            <person name="Zhang B."/>
            <person name="Hu W."/>
            <person name="Eijk M."/>
            <person name="Tang J."/>
            <person name="Witsenboer H."/>
            <person name="Zhao S."/>
            <person name="Li Z."/>
            <person name="Zhang A."/>
            <person name="Wang D."/>
            <person name="Liang C."/>
        </authorList>
    </citation>
    <scope>NUCLEOTIDE SEQUENCE [LARGE SCALE GENOMIC DNA]</scope>
    <source>
        <strain evidence="2">cv. G1812</strain>
    </source>
</reference>
<dbReference type="EnsemblPlants" id="TuG1812G0100001666.01.T03">
    <property type="protein sequence ID" value="TuG1812G0100001666.01.T03"/>
    <property type="gene ID" value="TuG1812G0100001666.01"/>
</dbReference>
<evidence type="ECO:0000256" key="1">
    <source>
        <dbReference type="SAM" id="MobiDB-lite"/>
    </source>
</evidence>
<feature type="compositionally biased region" description="Basic residues" evidence="1">
    <location>
        <begin position="8"/>
        <end position="20"/>
    </location>
</feature>
<reference evidence="3" key="1">
    <citation type="journal article" date="2013" name="Nature">
        <title>Draft genome of the wheat A-genome progenitor Triticum urartu.</title>
        <authorList>
            <person name="Ling H.Q."/>
            <person name="Zhao S."/>
            <person name="Liu D."/>
            <person name="Wang J."/>
            <person name="Sun H."/>
            <person name="Zhang C."/>
            <person name="Fan H."/>
            <person name="Li D."/>
            <person name="Dong L."/>
            <person name="Tao Y."/>
            <person name="Gao C."/>
            <person name="Wu H."/>
            <person name="Li Y."/>
            <person name="Cui Y."/>
            <person name="Guo X."/>
            <person name="Zheng S."/>
            <person name="Wang B."/>
            <person name="Yu K."/>
            <person name="Liang Q."/>
            <person name="Yang W."/>
            <person name="Lou X."/>
            <person name="Chen J."/>
            <person name="Feng M."/>
            <person name="Jian J."/>
            <person name="Zhang X."/>
            <person name="Luo G."/>
            <person name="Jiang Y."/>
            <person name="Liu J."/>
            <person name="Wang Z."/>
            <person name="Sha Y."/>
            <person name="Zhang B."/>
            <person name="Wu H."/>
            <person name="Tang D."/>
            <person name="Shen Q."/>
            <person name="Xue P."/>
            <person name="Zou S."/>
            <person name="Wang X."/>
            <person name="Liu X."/>
            <person name="Wang F."/>
            <person name="Yang Y."/>
            <person name="An X."/>
            <person name="Dong Z."/>
            <person name="Zhang K."/>
            <person name="Zhang X."/>
            <person name="Luo M.C."/>
            <person name="Dvorak J."/>
            <person name="Tong Y."/>
            <person name="Wang J."/>
            <person name="Yang H."/>
            <person name="Li Z."/>
            <person name="Wang D."/>
            <person name="Zhang A."/>
            <person name="Wang J."/>
        </authorList>
    </citation>
    <scope>NUCLEOTIDE SEQUENCE</scope>
    <source>
        <strain evidence="3">cv. G1812</strain>
    </source>
</reference>
<sequence length="174" mass="19813">MTTTPKMTRPRARARPLRRTAQRPLLPACPSLCLEDSSLQMFFLSFSLVDERCTHSCMQVESKHNRREDDGDAEEDEDPRSSPTTTMHRTVPASWLSPIAPFPLQYYSICFHCFSPSFAHFLALHFFVCRCSDRLHTVVSVLLLVLSPSSCSSRRRRLPSFMVCMCAPTVGGRR</sequence>
<evidence type="ECO:0000313" key="3">
    <source>
        <dbReference type="Proteomes" id="UP000015106"/>
    </source>
</evidence>
<evidence type="ECO:0000313" key="2">
    <source>
        <dbReference type="EnsemblPlants" id="TuG1812G0100001666.01.T03"/>
    </source>
</evidence>
<accession>A0A8R7P2N2</accession>
<keyword evidence="3" id="KW-1185">Reference proteome</keyword>
<dbReference type="Proteomes" id="UP000015106">
    <property type="component" value="Chromosome 1"/>
</dbReference>
<dbReference type="Gramene" id="TuG1812G0100001666.01.T01">
    <property type="protein sequence ID" value="TuG1812G0100001666.01.T01"/>
    <property type="gene ID" value="TuG1812G0100001666.01"/>
</dbReference>
<name>A0A8R7P2N2_TRIUA</name>
<dbReference type="AlphaFoldDB" id="A0A8R7P2N2"/>
<protein>
    <submittedName>
        <fullName evidence="2">Uncharacterized protein</fullName>
    </submittedName>
</protein>
<organism evidence="2 3">
    <name type="scientific">Triticum urartu</name>
    <name type="common">Red wild einkorn</name>
    <name type="synonym">Crithodium urartu</name>
    <dbReference type="NCBI Taxonomy" id="4572"/>
    <lineage>
        <taxon>Eukaryota</taxon>
        <taxon>Viridiplantae</taxon>
        <taxon>Streptophyta</taxon>
        <taxon>Embryophyta</taxon>
        <taxon>Tracheophyta</taxon>
        <taxon>Spermatophyta</taxon>
        <taxon>Magnoliopsida</taxon>
        <taxon>Liliopsida</taxon>
        <taxon>Poales</taxon>
        <taxon>Poaceae</taxon>
        <taxon>BOP clade</taxon>
        <taxon>Pooideae</taxon>
        <taxon>Triticodae</taxon>
        <taxon>Triticeae</taxon>
        <taxon>Triticinae</taxon>
        <taxon>Triticum</taxon>
    </lineage>
</organism>
<dbReference type="EnsemblPlants" id="TuG1812G0100001666.01.T01">
    <property type="protein sequence ID" value="TuG1812G0100001666.01.T01"/>
    <property type="gene ID" value="TuG1812G0100001666.01"/>
</dbReference>
<dbReference type="Gramene" id="TuG1812G0100001666.01.T03">
    <property type="protein sequence ID" value="TuG1812G0100001666.01.T03"/>
    <property type="gene ID" value="TuG1812G0100001666.01"/>
</dbReference>
<feature type="region of interest" description="Disordered" evidence="1">
    <location>
        <begin position="1"/>
        <end position="20"/>
    </location>
</feature>